<accession>A0ACC0WY13</accession>
<evidence type="ECO:0000313" key="1">
    <source>
        <dbReference type="EMBL" id="KAI9922581.1"/>
    </source>
</evidence>
<organism evidence="1 2">
    <name type="scientific">Peronosclerospora sorghi</name>
    <dbReference type="NCBI Taxonomy" id="230839"/>
    <lineage>
        <taxon>Eukaryota</taxon>
        <taxon>Sar</taxon>
        <taxon>Stramenopiles</taxon>
        <taxon>Oomycota</taxon>
        <taxon>Peronosporomycetes</taxon>
        <taxon>Peronosporales</taxon>
        <taxon>Peronosporaceae</taxon>
        <taxon>Peronosclerospora</taxon>
    </lineage>
</organism>
<proteinExistence type="predicted"/>
<comment type="caution">
    <text evidence="1">The sequence shown here is derived from an EMBL/GenBank/DDBJ whole genome shotgun (WGS) entry which is preliminary data.</text>
</comment>
<reference evidence="1 2" key="1">
    <citation type="journal article" date="2022" name="bioRxiv">
        <title>The genome of the oomycete Peronosclerospora sorghi, a cosmopolitan pathogen of maize and sorghum, is inflated with dispersed pseudogenes.</title>
        <authorList>
            <person name="Fletcher K."/>
            <person name="Martin F."/>
            <person name="Isakeit T."/>
            <person name="Cavanaugh K."/>
            <person name="Magill C."/>
            <person name="Michelmore R."/>
        </authorList>
    </citation>
    <scope>NUCLEOTIDE SEQUENCE [LARGE SCALE GENOMIC DNA]</scope>
    <source>
        <strain evidence="1">P6</strain>
    </source>
</reference>
<evidence type="ECO:0000313" key="2">
    <source>
        <dbReference type="Proteomes" id="UP001163321"/>
    </source>
</evidence>
<dbReference type="EMBL" id="CM047580">
    <property type="protein sequence ID" value="KAI9922581.1"/>
    <property type="molecule type" value="Genomic_DNA"/>
</dbReference>
<sequence length="171" mass="19502">MFSYRLMLAAQNIPYDTLMQDLGVLTVRKVEDILIDTIYSVRLTLISEIALLRCEYAVGHETHHEDVDDMIKNLSNWKTQSDEICEKINTILTSLSYIILSYGGLVEILHAADRLAEKEEENERTRKKNIRNNMTACAAERGKSFATVGGRFRQGNDFSQYADYGTRPGFV</sequence>
<protein>
    <submittedName>
        <fullName evidence="1">Uncharacterized protein</fullName>
    </submittedName>
</protein>
<name>A0ACC0WY13_9STRA</name>
<dbReference type="Proteomes" id="UP001163321">
    <property type="component" value="Chromosome 1"/>
</dbReference>
<keyword evidence="2" id="KW-1185">Reference proteome</keyword>
<gene>
    <name evidence="1" type="ORF">PsorP6_001272</name>
</gene>